<evidence type="ECO:0000256" key="3">
    <source>
        <dbReference type="ARBA" id="ARBA00022679"/>
    </source>
</evidence>
<evidence type="ECO:0000256" key="8">
    <source>
        <dbReference type="ARBA" id="ARBA00048679"/>
    </source>
</evidence>
<evidence type="ECO:0000256" key="9">
    <source>
        <dbReference type="PROSITE-ProRule" id="PRU10141"/>
    </source>
</evidence>
<gene>
    <name evidence="12" type="ORF">HU200_029345</name>
</gene>
<comment type="caution">
    <text evidence="12">The sequence shown here is derived from an EMBL/GenBank/DDBJ whole genome shotgun (WGS) entry which is preliminary data.</text>
</comment>
<keyword evidence="5" id="KW-0418">Kinase</keyword>
<dbReference type="FunFam" id="1.10.510.10:FF:001023">
    <property type="entry name" value="Os07g0541700 protein"/>
    <property type="match status" value="1"/>
</dbReference>
<evidence type="ECO:0000256" key="1">
    <source>
        <dbReference type="ARBA" id="ARBA00012513"/>
    </source>
</evidence>
<dbReference type="PROSITE" id="PS00107">
    <property type="entry name" value="PROTEIN_KINASE_ATP"/>
    <property type="match status" value="1"/>
</dbReference>
<reference evidence="12" key="1">
    <citation type="submission" date="2020-07" db="EMBL/GenBank/DDBJ databases">
        <title>Genome sequence and genetic diversity analysis of an under-domesticated orphan crop, white fonio (Digitaria exilis).</title>
        <authorList>
            <person name="Bennetzen J.L."/>
            <person name="Chen S."/>
            <person name="Ma X."/>
            <person name="Wang X."/>
            <person name="Yssel A.E.J."/>
            <person name="Chaluvadi S.R."/>
            <person name="Johnson M."/>
            <person name="Gangashetty P."/>
            <person name="Hamidou F."/>
            <person name="Sanogo M.D."/>
            <person name="Zwaenepoel A."/>
            <person name="Wallace J."/>
            <person name="Van De Peer Y."/>
            <person name="Van Deynze A."/>
        </authorList>
    </citation>
    <scope>NUCLEOTIDE SEQUENCE</scope>
    <source>
        <tissue evidence="12">Leaves</tissue>
    </source>
</reference>
<dbReference type="SUPFAM" id="SSF56112">
    <property type="entry name" value="Protein kinase-like (PK-like)"/>
    <property type="match status" value="1"/>
</dbReference>
<dbReference type="FunFam" id="3.30.200.20:FF:000465">
    <property type="entry name" value="Cysteine-rich receptor-like protein kinase 6"/>
    <property type="match status" value="1"/>
</dbReference>
<evidence type="ECO:0000259" key="11">
    <source>
        <dbReference type="PROSITE" id="PS50011"/>
    </source>
</evidence>
<dbReference type="Gene3D" id="3.30.200.20">
    <property type="entry name" value="Phosphorylase Kinase, domain 1"/>
    <property type="match status" value="1"/>
</dbReference>
<dbReference type="InterPro" id="IPR011009">
    <property type="entry name" value="Kinase-like_dom_sf"/>
</dbReference>
<dbReference type="InterPro" id="IPR000719">
    <property type="entry name" value="Prot_kinase_dom"/>
</dbReference>
<evidence type="ECO:0000256" key="2">
    <source>
        <dbReference type="ARBA" id="ARBA00022527"/>
    </source>
</evidence>
<dbReference type="InterPro" id="IPR017441">
    <property type="entry name" value="Protein_kinase_ATP_BS"/>
</dbReference>
<comment type="catalytic activity">
    <reaction evidence="7">
        <text>L-threonyl-[protein] + ATP = O-phospho-L-threonyl-[protein] + ADP + H(+)</text>
        <dbReference type="Rhea" id="RHEA:46608"/>
        <dbReference type="Rhea" id="RHEA-COMP:11060"/>
        <dbReference type="Rhea" id="RHEA-COMP:11605"/>
        <dbReference type="ChEBI" id="CHEBI:15378"/>
        <dbReference type="ChEBI" id="CHEBI:30013"/>
        <dbReference type="ChEBI" id="CHEBI:30616"/>
        <dbReference type="ChEBI" id="CHEBI:61977"/>
        <dbReference type="ChEBI" id="CHEBI:456216"/>
        <dbReference type="EC" id="2.7.11.1"/>
    </reaction>
</comment>
<accession>A0A835BTQ4</accession>
<comment type="similarity">
    <text evidence="10">Belongs to the protein kinase superfamily.</text>
</comment>
<feature type="binding site" evidence="9">
    <location>
        <position position="63"/>
    </location>
    <ligand>
        <name>ATP</name>
        <dbReference type="ChEBI" id="CHEBI:30616"/>
    </ligand>
</feature>
<dbReference type="InterPro" id="IPR008271">
    <property type="entry name" value="Ser/Thr_kinase_AS"/>
</dbReference>
<dbReference type="EMBL" id="JACEFO010001753">
    <property type="protein sequence ID" value="KAF8711319.1"/>
    <property type="molecule type" value="Genomic_DNA"/>
</dbReference>
<dbReference type="PROSITE" id="PS50011">
    <property type="entry name" value="PROTEIN_KINASE_DOM"/>
    <property type="match status" value="1"/>
</dbReference>
<evidence type="ECO:0000256" key="7">
    <source>
        <dbReference type="ARBA" id="ARBA00047899"/>
    </source>
</evidence>
<keyword evidence="2 10" id="KW-0723">Serine/threonine-protein kinase</keyword>
<dbReference type="PIRSF" id="PIRSF000654">
    <property type="entry name" value="Integrin-linked_kinase"/>
    <property type="match status" value="1"/>
</dbReference>
<dbReference type="AlphaFoldDB" id="A0A835BTQ4"/>
<dbReference type="Pfam" id="PF00069">
    <property type="entry name" value="Pkinase"/>
    <property type="match status" value="1"/>
</dbReference>
<proteinExistence type="inferred from homology"/>
<protein>
    <recommendedName>
        <fullName evidence="1">non-specific serine/threonine protein kinase</fullName>
        <ecNumber evidence="1">2.7.11.1</ecNumber>
    </recommendedName>
</protein>
<dbReference type="PANTHER" id="PTHR45707:SF43">
    <property type="entry name" value="PROTEIN KINASE DOMAIN-CONTAINING PROTEIN"/>
    <property type="match status" value="1"/>
</dbReference>
<dbReference type="PANTHER" id="PTHR45707">
    <property type="entry name" value="C2 CALCIUM/LIPID-BINDING PLANT PHOSPHORIBOSYLTRANSFERASE FAMILY PROTEIN"/>
    <property type="match status" value="1"/>
</dbReference>
<organism evidence="12 13">
    <name type="scientific">Digitaria exilis</name>
    <dbReference type="NCBI Taxonomy" id="1010633"/>
    <lineage>
        <taxon>Eukaryota</taxon>
        <taxon>Viridiplantae</taxon>
        <taxon>Streptophyta</taxon>
        <taxon>Embryophyta</taxon>
        <taxon>Tracheophyta</taxon>
        <taxon>Spermatophyta</taxon>
        <taxon>Magnoliopsida</taxon>
        <taxon>Liliopsida</taxon>
        <taxon>Poales</taxon>
        <taxon>Poaceae</taxon>
        <taxon>PACMAD clade</taxon>
        <taxon>Panicoideae</taxon>
        <taxon>Panicodae</taxon>
        <taxon>Paniceae</taxon>
        <taxon>Anthephorinae</taxon>
        <taxon>Digitaria</taxon>
    </lineage>
</organism>
<evidence type="ECO:0000256" key="6">
    <source>
        <dbReference type="ARBA" id="ARBA00022840"/>
    </source>
</evidence>
<dbReference type="SMART" id="SM00220">
    <property type="entry name" value="S_TKc"/>
    <property type="match status" value="1"/>
</dbReference>
<evidence type="ECO:0000256" key="4">
    <source>
        <dbReference type="ARBA" id="ARBA00022741"/>
    </source>
</evidence>
<dbReference type="GO" id="GO:0005524">
    <property type="term" value="F:ATP binding"/>
    <property type="evidence" value="ECO:0007669"/>
    <property type="project" value="UniProtKB-UniRule"/>
</dbReference>
<comment type="catalytic activity">
    <reaction evidence="8">
        <text>L-seryl-[protein] + ATP = O-phospho-L-seryl-[protein] + ADP + H(+)</text>
        <dbReference type="Rhea" id="RHEA:17989"/>
        <dbReference type="Rhea" id="RHEA-COMP:9863"/>
        <dbReference type="Rhea" id="RHEA-COMP:11604"/>
        <dbReference type="ChEBI" id="CHEBI:15378"/>
        <dbReference type="ChEBI" id="CHEBI:29999"/>
        <dbReference type="ChEBI" id="CHEBI:30616"/>
        <dbReference type="ChEBI" id="CHEBI:83421"/>
        <dbReference type="ChEBI" id="CHEBI:456216"/>
        <dbReference type="EC" id="2.7.11.1"/>
    </reaction>
</comment>
<keyword evidence="3" id="KW-0808">Transferase</keyword>
<dbReference type="OrthoDB" id="601334at2759"/>
<dbReference type="PROSITE" id="PS00108">
    <property type="entry name" value="PROTEIN_KINASE_ST"/>
    <property type="match status" value="1"/>
</dbReference>
<evidence type="ECO:0000256" key="5">
    <source>
        <dbReference type="ARBA" id="ARBA00022777"/>
    </source>
</evidence>
<name>A0A835BTQ4_9POAL</name>
<keyword evidence="6 9" id="KW-0067">ATP-binding</keyword>
<evidence type="ECO:0000313" key="12">
    <source>
        <dbReference type="EMBL" id="KAF8711319.1"/>
    </source>
</evidence>
<dbReference type="Gene3D" id="1.10.510.10">
    <property type="entry name" value="Transferase(Phosphotransferase) domain 1"/>
    <property type="match status" value="1"/>
</dbReference>
<dbReference type="GO" id="GO:0004674">
    <property type="term" value="F:protein serine/threonine kinase activity"/>
    <property type="evidence" value="ECO:0007669"/>
    <property type="project" value="UniProtKB-KW"/>
</dbReference>
<sequence>MGGQEHEDLERILFEKNANAIPLSYTFLKYITNDFSDERVIGSGGFGVVYKGVLRNGNVAVKKLYRTDDISDKQFEDELFCLISVKHKNIVRLLGYCSNVSREVVDLNGRTILADVEQRFLCFEYIPNQSLKQYLEDESYGREWDTRYHLIEGICLGLQYLHSQQRINHLDLKPENILLDYGMVPKITDFGLSRRFGGDKSRILTKNICGTPGYLAPEYLNNGQISFKSDIYCLGIIIGKILRANNDFPDFKNLHTSQVIDSPQMERCIEIAQLCMDADEHKRPTIDEIIGMLNEAQRSRSNTLPSLEVN</sequence>
<keyword evidence="13" id="KW-1185">Reference proteome</keyword>
<dbReference type="EC" id="2.7.11.1" evidence="1"/>
<keyword evidence="4 9" id="KW-0547">Nucleotide-binding</keyword>
<dbReference type="Proteomes" id="UP000636709">
    <property type="component" value="Unassembled WGS sequence"/>
</dbReference>
<evidence type="ECO:0000313" key="13">
    <source>
        <dbReference type="Proteomes" id="UP000636709"/>
    </source>
</evidence>
<feature type="domain" description="Protein kinase" evidence="11">
    <location>
        <begin position="35"/>
        <end position="307"/>
    </location>
</feature>
<evidence type="ECO:0000256" key="10">
    <source>
        <dbReference type="RuleBase" id="RU000304"/>
    </source>
</evidence>